<protein>
    <recommendedName>
        <fullName evidence="3 14">Guanylate cyclase</fullName>
        <ecNumber evidence="3 14">4.6.1.2</ecNumber>
    </recommendedName>
</protein>
<dbReference type="SUPFAM" id="SSF55073">
    <property type="entry name" value="Nucleotide cyclase"/>
    <property type="match status" value="1"/>
</dbReference>
<keyword evidence="12 14" id="KW-0141">cGMP biosynthesis</keyword>
<evidence type="ECO:0000259" key="17">
    <source>
        <dbReference type="PROSITE" id="PS50011"/>
    </source>
</evidence>
<keyword evidence="8 15" id="KW-0472">Membrane</keyword>
<reference evidence="20" key="1">
    <citation type="submission" date="2017-02" db="UniProtKB">
        <authorList>
            <consortium name="WormBaseParasite"/>
        </authorList>
    </citation>
    <scope>IDENTIFICATION</scope>
</reference>
<name>A0A0N4Z104_PARTI</name>
<accession>A0A0N4Z104</accession>
<dbReference type="Pfam" id="PF07714">
    <property type="entry name" value="PK_Tyr_Ser-Thr"/>
    <property type="match status" value="1"/>
</dbReference>
<dbReference type="InterPro" id="IPR000719">
    <property type="entry name" value="Prot_kinase_dom"/>
</dbReference>
<dbReference type="InterPro" id="IPR001054">
    <property type="entry name" value="A/G_cyclase"/>
</dbReference>
<dbReference type="GO" id="GO:0004672">
    <property type="term" value="F:protein kinase activity"/>
    <property type="evidence" value="ECO:0007669"/>
    <property type="project" value="InterPro"/>
</dbReference>
<dbReference type="GO" id="GO:0004016">
    <property type="term" value="F:adenylate cyclase activity"/>
    <property type="evidence" value="ECO:0007669"/>
    <property type="project" value="TreeGrafter"/>
</dbReference>
<evidence type="ECO:0000256" key="3">
    <source>
        <dbReference type="ARBA" id="ARBA00012202"/>
    </source>
</evidence>
<evidence type="ECO:0000256" key="4">
    <source>
        <dbReference type="ARBA" id="ARBA00022692"/>
    </source>
</evidence>
<comment type="similarity">
    <text evidence="13">Belongs to the adenylyl cyclase class-4/guanylyl cyclase family.</text>
</comment>
<dbReference type="PROSITE" id="PS50011">
    <property type="entry name" value="PROTEIN_KINASE_DOM"/>
    <property type="match status" value="1"/>
</dbReference>
<dbReference type="InterPro" id="IPR050401">
    <property type="entry name" value="Cyclic_nucleotide_synthase"/>
</dbReference>
<keyword evidence="10" id="KW-0325">Glycoprotein</keyword>
<keyword evidence="6" id="KW-0547">Nucleotide-binding</keyword>
<dbReference type="SUPFAM" id="SSF56112">
    <property type="entry name" value="Protein kinase-like (PK-like)"/>
    <property type="match status" value="1"/>
</dbReference>
<sequence>MKVLVVILSLLVIIYSQTNHTRPPFGVIRLGFLFSKNTERLREWQNYQGTAYVVMNALDYARLNSTVLGFVDFQFSWEYTECNVPLSAGKTFELINLDIGGIDVLLGPSCAEAAEVCINIGAFYNFPVYLWSVFKIVEEDTANVVKITPGFDDYARAVCEVLSTFNFTTFSFVYFSSVERLEKCFRFADSLNDILSSEYQDLNLIVSKQLSYFDSPNLNSLAKRIKSRSRIVIVCGDLYEELRKLYLTFYDNGMCSDEYVYFNIDADMDYYVNMENYNIFVDYNKPSDGRDKDALKMAHYMFHFQFSMRGGISKYFNKLRSVSKEKMAKEPFNCTDECADYNIGTKYSGYLFDAAYVFYISLAKLMEENGEDFSITHLAKNGNLLTEYSRGTYQGVTGEFIIGNDFRRNSEFSLSTYDDNGYNISTWMYIINNDPIQINEMYTDPSKTLWEHWGGNKPSNIPKCGYEGEFCLLPFYQSDPVGFGITITGSILLLIIIILMIIFFMYSKKNEEKKQNELWNISYLKLCVFADNRDIKRGSKRSLQSYSQTSQKINNLNSDSGKFQLYQYNNEVIVGHSFGITYQLKKQDMKHLRILKMLDHENLNSFIGYSIDGPGPMDFFKYCSRGNLRDVFCTDSTGMAIDSFFIYTIIKDIVDGIYYIHHSPIVFHGFLTSKNCLVDERWQVKISDYGIPFIRSLEKKDVENLIWSAPELVREEIMMPNQACDIFSLAIIISEVVNQKEAYENSNIQGGADEVIYMIKRHKIVRPILEPKLIDMPPALIHLVKDMWSDYVDERPSINTIKKLIKEMNSGKSKNLMDHVFSMLENHTTSLEEEIHERTKELVEEKKKADILLSRMLPASVAEKLKAGSTVTPEMYDSVTIFFSDVVSFTTLASKCTPLQVVNLLNNLYTTFDTIINEHDVYKVETIGDGYLCVSGLPNKNGFLHVKEIADLSLELIKSLEDFKISHLPNEKLRIRVGIHSGSCVAGVVGLTMPRYCLFGDTVNTASRMESNGKPNSIHMSSDAHKLLTEEIGGYITELRGEVIIKGKGVMTTYWLISKENGQIFDKQTGMYSDYKNRK</sequence>
<dbReference type="Pfam" id="PF01094">
    <property type="entry name" value="ANF_receptor"/>
    <property type="match status" value="1"/>
</dbReference>
<proteinExistence type="inferred from homology"/>
<dbReference type="Gene3D" id="3.40.50.2300">
    <property type="match status" value="2"/>
</dbReference>
<dbReference type="WBParaSite" id="PTRK_0000038200.1">
    <property type="protein sequence ID" value="PTRK_0000038200.1"/>
    <property type="gene ID" value="PTRK_0000038200"/>
</dbReference>
<dbReference type="SMART" id="SM00044">
    <property type="entry name" value="CYCc"/>
    <property type="match status" value="1"/>
</dbReference>
<keyword evidence="11 13" id="KW-0456">Lyase</keyword>
<dbReference type="InterPro" id="IPR029787">
    <property type="entry name" value="Nucleotide_cyclase"/>
</dbReference>
<dbReference type="CDD" id="cd07302">
    <property type="entry name" value="CHD"/>
    <property type="match status" value="1"/>
</dbReference>
<dbReference type="PANTHER" id="PTHR11920">
    <property type="entry name" value="GUANYLYL CYCLASE"/>
    <property type="match status" value="1"/>
</dbReference>
<dbReference type="InterPro" id="IPR001245">
    <property type="entry name" value="Ser-Thr/Tyr_kinase_cat_dom"/>
</dbReference>
<comment type="subcellular location">
    <subcellularLocation>
        <location evidence="2">Membrane</location>
        <topology evidence="2">Single-pass type I membrane protein</topology>
    </subcellularLocation>
</comment>
<feature type="chain" id="PRO_5005890936" description="Guanylate cyclase" evidence="16">
    <location>
        <begin position="17"/>
        <end position="1079"/>
    </location>
</feature>
<dbReference type="GO" id="GO:0007635">
    <property type="term" value="P:chemosensory behavior"/>
    <property type="evidence" value="ECO:0007669"/>
    <property type="project" value="UniProtKB-ARBA"/>
</dbReference>
<keyword evidence="9" id="KW-0675">Receptor</keyword>
<dbReference type="FunFam" id="3.30.70.1230:FF:000023">
    <property type="entry name" value="Guanylate cyclase"/>
    <property type="match status" value="1"/>
</dbReference>
<evidence type="ECO:0000256" key="15">
    <source>
        <dbReference type="SAM" id="Phobius"/>
    </source>
</evidence>
<evidence type="ECO:0000256" key="7">
    <source>
        <dbReference type="ARBA" id="ARBA00022989"/>
    </source>
</evidence>
<evidence type="ECO:0000256" key="9">
    <source>
        <dbReference type="ARBA" id="ARBA00023170"/>
    </source>
</evidence>
<evidence type="ECO:0000256" key="2">
    <source>
        <dbReference type="ARBA" id="ARBA00004479"/>
    </source>
</evidence>
<evidence type="ECO:0000256" key="5">
    <source>
        <dbReference type="ARBA" id="ARBA00022729"/>
    </source>
</evidence>
<evidence type="ECO:0000256" key="6">
    <source>
        <dbReference type="ARBA" id="ARBA00022741"/>
    </source>
</evidence>
<dbReference type="GO" id="GO:0006935">
    <property type="term" value="P:chemotaxis"/>
    <property type="evidence" value="ECO:0007669"/>
    <property type="project" value="UniProtKB-ARBA"/>
</dbReference>
<dbReference type="GO" id="GO:0035556">
    <property type="term" value="P:intracellular signal transduction"/>
    <property type="evidence" value="ECO:0007669"/>
    <property type="project" value="InterPro"/>
</dbReference>
<keyword evidence="5 16" id="KW-0732">Signal</keyword>
<dbReference type="Pfam" id="PF00211">
    <property type="entry name" value="Guanylate_cyc"/>
    <property type="match status" value="1"/>
</dbReference>
<dbReference type="GO" id="GO:0001653">
    <property type="term" value="F:peptide receptor activity"/>
    <property type="evidence" value="ECO:0007669"/>
    <property type="project" value="TreeGrafter"/>
</dbReference>
<dbReference type="Proteomes" id="UP000038045">
    <property type="component" value="Unplaced"/>
</dbReference>
<keyword evidence="7 15" id="KW-1133">Transmembrane helix</keyword>
<dbReference type="InterPro" id="IPR028082">
    <property type="entry name" value="Peripla_BP_I"/>
</dbReference>
<dbReference type="SUPFAM" id="SSF53822">
    <property type="entry name" value="Periplasmic binding protein-like I"/>
    <property type="match status" value="1"/>
</dbReference>
<dbReference type="EC" id="4.6.1.2" evidence="3 14"/>
<feature type="transmembrane region" description="Helical" evidence="15">
    <location>
        <begin position="481"/>
        <end position="506"/>
    </location>
</feature>
<dbReference type="InterPro" id="IPR018297">
    <property type="entry name" value="A/G_cyclase_CS"/>
</dbReference>
<evidence type="ECO:0000256" key="11">
    <source>
        <dbReference type="ARBA" id="ARBA00023239"/>
    </source>
</evidence>
<feature type="signal peptide" evidence="16">
    <location>
        <begin position="1"/>
        <end position="16"/>
    </location>
</feature>
<evidence type="ECO:0000256" key="14">
    <source>
        <dbReference type="RuleBase" id="RU003431"/>
    </source>
</evidence>
<evidence type="ECO:0000256" key="10">
    <source>
        <dbReference type="ARBA" id="ARBA00023180"/>
    </source>
</evidence>
<dbReference type="PANTHER" id="PTHR11920:SF501">
    <property type="entry name" value="GUANYLATE CYCLASE 32E"/>
    <property type="match status" value="1"/>
</dbReference>
<evidence type="ECO:0000256" key="12">
    <source>
        <dbReference type="ARBA" id="ARBA00023293"/>
    </source>
</evidence>
<dbReference type="GO" id="GO:0005886">
    <property type="term" value="C:plasma membrane"/>
    <property type="evidence" value="ECO:0007669"/>
    <property type="project" value="TreeGrafter"/>
</dbReference>
<dbReference type="AlphaFoldDB" id="A0A0N4Z104"/>
<keyword evidence="4 15" id="KW-0812">Transmembrane</keyword>
<dbReference type="GO" id="GO:0005524">
    <property type="term" value="F:ATP binding"/>
    <property type="evidence" value="ECO:0007669"/>
    <property type="project" value="InterPro"/>
</dbReference>
<organism evidence="19 20">
    <name type="scientific">Parastrongyloides trichosuri</name>
    <name type="common">Possum-specific nematode worm</name>
    <dbReference type="NCBI Taxonomy" id="131310"/>
    <lineage>
        <taxon>Eukaryota</taxon>
        <taxon>Metazoa</taxon>
        <taxon>Ecdysozoa</taxon>
        <taxon>Nematoda</taxon>
        <taxon>Chromadorea</taxon>
        <taxon>Rhabditida</taxon>
        <taxon>Tylenchina</taxon>
        <taxon>Panagrolaimomorpha</taxon>
        <taxon>Strongyloidoidea</taxon>
        <taxon>Strongyloididae</taxon>
        <taxon>Parastrongyloides</taxon>
    </lineage>
</organism>
<evidence type="ECO:0000313" key="19">
    <source>
        <dbReference type="Proteomes" id="UP000038045"/>
    </source>
</evidence>
<keyword evidence="19" id="KW-1185">Reference proteome</keyword>
<dbReference type="Gene3D" id="1.10.510.10">
    <property type="entry name" value="Transferase(Phosphotransferase) domain 1"/>
    <property type="match status" value="1"/>
</dbReference>
<dbReference type="CDD" id="cd06352">
    <property type="entry name" value="PBP1_NPR_GC-like"/>
    <property type="match status" value="1"/>
</dbReference>
<evidence type="ECO:0000259" key="18">
    <source>
        <dbReference type="PROSITE" id="PS50125"/>
    </source>
</evidence>
<feature type="domain" description="Guanylate cyclase" evidence="18">
    <location>
        <begin position="880"/>
        <end position="1010"/>
    </location>
</feature>
<feature type="domain" description="Protein kinase" evidence="17">
    <location>
        <begin position="529"/>
        <end position="822"/>
    </location>
</feature>
<dbReference type="STRING" id="131310.A0A0N4Z104"/>
<comment type="catalytic activity">
    <reaction evidence="1 14">
        <text>GTP = 3',5'-cyclic GMP + diphosphate</text>
        <dbReference type="Rhea" id="RHEA:13665"/>
        <dbReference type="ChEBI" id="CHEBI:33019"/>
        <dbReference type="ChEBI" id="CHEBI:37565"/>
        <dbReference type="ChEBI" id="CHEBI:57746"/>
        <dbReference type="EC" id="4.6.1.2"/>
    </reaction>
</comment>
<dbReference type="PROSITE" id="PS50125">
    <property type="entry name" value="GUANYLATE_CYCLASE_2"/>
    <property type="match status" value="1"/>
</dbReference>
<dbReference type="PROSITE" id="PS00452">
    <property type="entry name" value="GUANYLATE_CYCLASE_1"/>
    <property type="match status" value="1"/>
</dbReference>
<dbReference type="Gene3D" id="3.30.70.1230">
    <property type="entry name" value="Nucleotide cyclase"/>
    <property type="match status" value="1"/>
</dbReference>
<evidence type="ECO:0000256" key="1">
    <source>
        <dbReference type="ARBA" id="ARBA00001436"/>
    </source>
</evidence>
<evidence type="ECO:0000256" key="13">
    <source>
        <dbReference type="RuleBase" id="RU000405"/>
    </source>
</evidence>
<dbReference type="Gene3D" id="6.10.250.780">
    <property type="match status" value="1"/>
</dbReference>
<dbReference type="InterPro" id="IPR001828">
    <property type="entry name" value="ANF_lig-bd_rcpt"/>
</dbReference>
<dbReference type="GO" id="GO:0007168">
    <property type="term" value="P:receptor guanylyl cyclase signaling pathway"/>
    <property type="evidence" value="ECO:0007669"/>
    <property type="project" value="TreeGrafter"/>
</dbReference>
<dbReference type="InterPro" id="IPR011009">
    <property type="entry name" value="Kinase-like_dom_sf"/>
</dbReference>
<evidence type="ECO:0000256" key="8">
    <source>
        <dbReference type="ARBA" id="ARBA00023136"/>
    </source>
</evidence>
<evidence type="ECO:0000313" key="20">
    <source>
        <dbReference type="WBParaSite" id="PTRK_0000038200.1"/>
    </source>
</evidence>
<dbReference type="GO" id="GO:0004383">
    <property type="term" value="F:guanylate cyclase activity"/>
    <property type="evidence" value="ECO:0007669"/>
    <property type="project" value="UniProtKB-EC"/>
</dbReference>
<evidence type="ECO:0000256" key="16">
    <source>
        <dbReference type="SAM" id="SignalP"/>
    </source>
</evidence>